<name>A0A1Y2K362_9PROT</name>
<reference evidence="3 4" key="1">
    <citation type="journal article" date="2016" name="BMC Genomics">
        <title>Combined genomic and structural analyses of a cultured magnetotactic bacterium reveals its niche adaptation to a dynamic environment.</title>
        <authorList>
            <person name="Araujo A.C."/>
            <person name="Morillo V."/>
            <person name="Cypriano J."/>
            <person name="Teixeira L.C."/>
            <person name="Leao P."/>
            <person name="Lyra S."/>
            <person name="Almeida L.G."/>
            <person name="Bazylinski D.A."/>
            <person name="Vasconcellos A.T."/>
            <person name="Abreu F."/>
            <person name="Lins U."/>
        </authorList>
    </citation>
    <scope>NUCLEOTIDE SEQUENCE [LARGE SCALE GENOMIC DNA]</scope>
    <source>
        <strain evidence="3 4">IT-1</strain>
    </source>
</reference>
<dbReference type="InterPro" id="IPR050807">
    <property type="entry name" value="TransReg_Diox_bact_type"/>
</dbReference>
<keyword evidence="1" id="KW-0238">DNA-binding</keyword>
<dbReference type="PANTHER" id="PTHR46797:SF1">
    <property type="entry name" value="METHYLPHOSPHONATE SYNTHASE"/>
    <property type="match status" value="1"/>
</dbReference>
<dbReference type="InterPro" id="IPR014710">
    <property type="entry name" value="RmlC-like_jellyroll"/>
</dbReference>
<evidence type="ECO:0000259" key="2">
    <source>
        <dbReference type="PROSITE" id="PS50943"/>
    </source>
</evidence>
<dbReference type="SUPFAM" id="SSF47413">
    <property type="entry name" value="lambda repressor-like DNA-binding domains"/>
    <property type="match status" value="1"/>
</dbReference>
<dbReference type="GO" id="GO:0003677">
    <property type="term" value="F:DNA binding"/>
    <property type="evidence" value="ECO:0007669"/>
    <property type="project" value="UniProtKB-KW"/>
</dbReference>
<feature type="domain" description="HTH cro/C1-type" evidence="2">
    <location>
        <begin position="1"/>
        <end position="41"/>
    </location>
</feature>
<gene>
    <name evidence="3" type="ORF">MAIT1_02577</name>
</gene>
<dbReference type="Gene3D" id="2.60.120.10">
    <property type="entry name" value="Jelly Rolls"/>
    <property type="match status" value="1"/>
</dbReference>
<evidence type="ECO:0000256" key="1">
    <source>
        <dbReference type="ARBA" id="ARBA00023125"/>
    </source>
</evidence>
<protein>
    <submittedName>
        <fullName evidence="3">Putative XRE family transcriptional regulator</fullName>
    </submittedName>
</protein>
<evidence type="ECO:0000313" key="3">
    <source>
        <dbReference type="EMBL" id="OSM02433.1"/>
    </source>
</evidence>
<dbReference type="Proteomes" id="UP000194003">
    <property type="component" value="Unassembled WGS sequence"/>
</dbReference>
<dbReference type="Gene3D" id="1.10.260.40">
    <property type="entry name" value="lambda repressor-like DNA-binding domains"/>
    <property type="match status" value="1"/>
</dbReference>
<dbReference type="GO" id="GO:0005829">
    <property type="term" value="C:cytosol"/>
    <property type="evidence" value="ECO:0007669"/>
    <property type="project" value="TreeGrafter"/>
</dbReference>
<dbReference type="GO" id="GO:0003700">
    <property type="term" value="F:DNA-binding transcription factor activity"/>
    <property type="evidence" value="ECO:0007669"/>
    <property type="project" value="TreeGrafter"/>
</dbReference>
<dbReference type="Pfam" id="PF07883">
    <property type="entry name" value="Cupin_2"/>
    <property type="match status" value="1"/>
</dbReference>
<dbReference type="CDD" id="cd00093">
    <property type="entry name" value="HTH_XRE"/>
    <property type="match status" value="1"/>
</dbReference>
<accession>A0A1Y2K362</accession>
<dbReference type="InterPro" id="IPR013096">
    <property type="entry name" value="Cupin_2"/>
</dbReference>
<dbReference type="STRING" id="1434232.MAIT1_02577"/>
<sequence length="160" mass="17696">MADLANIPRATLATVEKDDANPSLAVVYKIAKALGVSIDELVVTDHERIQLVDSEQMRWTESQDGLYRALTISPPNDHRFSQQIFTLQPGARYEGRPHPPGSEEYLHILKGEVVLEISGEAKVLEEGDSARFKGNVRHNYVNASSSLAQGIVSILEKCKK</sequence>
<dbReference type="Pfam" id="PF01381">
    <property type="entry name" value="HTH_3"/>
    <property type="match status" value="1"/>
</dbReference>
<comment type="caution">
    <text evidence="3">The sequence shown here is derived from an EMBL/GenBank/DDBJ whole genome shotgun (WGS) entry which is preliminary data.</text>
</comment>
<dbReference type="PROSITE" id="PS50943">
    <property type="entry name" value="HTH_CROC1"/>
    <property type="match status" value="1"/>
</dbReference>
<dbReference type="SUPFAM" id="SSF51182">
    <property type="entry name" value="RmlC-like cupins"/>
    <property type="match status" value="1"/>
</dbReference>
<organism evidence="3 4">
    <name type="scientific">Magnetofaba australis IT-1</name>
    <dbReference type="NCBI Taxonomy" id="1434232"/>
    <lineage>
        <taxon>Bacteria</taxon>
        <taxon>Pseudomonadati</taxon>
        <taxon>Pseudomonadota</taxon>
        <taxon>Magnetococcia</taxon>
        <taxon>Magnetococcales</taxon>
        <taxon>Magnetococcaceae</taxon>
        <taxon>Magnetofaba</taxon>
    </lineage>
</organism>
<dbReference type="InterPro" id="IPR010982">
    <property type="entry name" value="Lambda_DNA-bd_dom_sf"/>
</dbReference>
<dbReference type="EMBL" id="LVJN01000020">
    <property type="protein sequence ID" value="OSM02433.1"/>
    <property type="molecule type" value="Genomic_DNA"/>
</dbReference>
<dbReference type="CDD" id="cd02209">
    <property type="entry name" value="cupin_XRE_C"/>
    <property type="match status" value="1"/>
</dbReference>
<dbReference type="InterPro" id="IPR011051">
    <property type="entry name" value="RmlC_Cupin_sf"/>
</dbReference>
<dbReference type="PANTHER" id="PTHR46797">
    <property type="entry name" value="HTH-TYPE TRANSCRIPTIONAL REGULATOR"/>
    <property type="match status" value="1"/>
</dbReference>
<evidence type="ECO:0000313" key="4">
    <source>
        <dbReference type="Proteomes" id="UP000194003"/>
    </source>
</evidence>
<dbReference type="InterPro" id="IPR001387">
    <property type="entry name" value="Cro/C1-type_HTH"/>
</dbReference>
<proteinExistence type="predicted"/>
<keyword evidence="4" id="KW-1185">Reference proteome</keyword>
<dbReference type="AlphaFoldDB" id="A0A1Y2K362"/>